<comment type="caution">
    <text evidence="2">The sequence shown here is derived from an EMBL/GenBank/DDBJ whole genome shotgun (WGS) entry which is preliminary data.</text>
</comment>
<dbReference type="AlphaFoldDB" id="A0A8H6LW16"/>
<evidence type="ECO:0000256" key="1">
    <source>
        <dbReference type="SAM" id="MobiDB-lite"/>
    </source>
</evidence>
<protein>
    <submittedName>
        <fullName evidence="2">Uncharacterized protein</fullName>
    </submittedName>
</protein>
<dbReference type="EMBL" id="JACGCI010000166">
    <property type="protein sequence ID" value="KAF6742847.1"/>
    <property type="molecule type" value="Genomic_DNA"/>
</dbReference>
<gene>
    <name evidence="2" type="ORF">DFP72DRAFT_859860</name>
</gene>
<feature type="region of interest" description="Disordered" evidence="1">
    <location>
        <begin position="285"/>
        <end position="306"/>
    </location>
</feature>
<keyword evidence="3" id="KW-1185">Reference proteome</keyword>
<name>A0A8H6LW16_9AGAR</name>
<accession>A0A8H6LW16</accession>
<proteinExistence type="predicted"/>
<organism evidence="2 3">
    <name type="scientific">Ephemerocybe angulata</name>
    <dbReference type="NCBI Taxonomy" id="980116"/>
    <lineage>
        <taxon>Eukaryota</taxon>
        <taxon>Fungi</taxon>
        <taxon>Dikarya</taxon>
        <taxon>Basidiomycota</taxon>
        <taxon>Agaricomycotina</taxon>
        <taxon>Agaricomycetes</taxon>
        <taxon>Agaricomycetidae</taxon>
        <taxon>Agaricales</taxon>
        <taxon>Agaricineae</taxon>
        <taxon>Psathyrellaceae</taxon>
        <taxon>Ephemerocybe</taxon>
    </lineage>
</organism>
<dbReference type="OrthoDB" id="2915584at2759"/>
<evidence type="ECO:0000313" key="2">
    <source>
        <dbReference type="EMBL" id="KAF6742847.1"/>
    </source>
</evidence>
<evidence type="ECO:0000313" key="3">
    <source>
        <dbReference type="Proteomes" id="UP000521943"/>
    </source>
</evidence>
<sequence length="306" mass="35257">MRQAQNRRQYLRVKPPPILTGSLRRHSESRITWSEWITVHARFLQGDDEVSLDKIQLQESDIRALVGTPSHHTSLTSLRPFDDVWGPVSAAMHGYLSRLYIQEAEERADRIKRGTPATAREELWSLFSRLSSQRKALMGALGSGPMNRYTPEQWIIYANLLWISRSIKLRQRILEHLPLVQTNIYELVASDCGEWDRSPMKCYNSFDMPNPECIHSGCFVKKHPILEHDVHLLPPGKKPLPLLLFPSSRPTRVPDGFVEVLHVVADDGHLNGIRPERWQLERGTDDQYGTDHWQNHKTKCDRPPAS</sequence>
<reference evidence="2 3" key="1">
    <citation type="submission" date="2020-07" db="EMBL/GenBank/DDBJ databases">
        <title>Comparative genomics of pyrophilous fungi reveals a link between fire events and developmental genes.</title>
        <authorList>
            <consortium name="DOE Joint Genome Institute"/>
            <person name="Steindorff A.S."/>
            <person name="Carver A."/>
            <person name="Calhoun S."/>
            <person name="Stillman K."/>
            <person name="Liu H."/>
            <person name="Lipzen A."/>
            <person name="Pangilinan J."/>
            <person name="Labutti K."/>
            <person name="Bruns T.D."/>
            <person name="Grigoriev I.V."/>
        </authorList>
    </citation>
    <scope>NUCLEOTIDE SEQUENCE [LARGE SCALE GENOMIC DNA]</scope>
    <source>
        <strain evidence="2 3">CBS 144469</strain>
    </source>
</reference>
<dbReference type="Proteomes" id="UP000521943">
    <property type="component" value="Unassembled WGS sequence"/>
</dbReference>